<gene>
    <name evidence="12" type="ORF">L484_001828</name>
</gene>
<evidence type="ECO:0000256" key="6">
    <source>
        <dbReference type="ARBA" id="ARBA00023163"/>
    </source>
</evidence>
<dbReference type="Proteomes" id="UP000030645">
    <property type="component" value="Unassembled WGS sequence"/>
</dbReference>
<accession>W9S6D3</accession>
<evidence type="ECO:0000256" key="2">
    <source>
        <dbReference type="ARBA" id="ARBA00022771"/>
    </source>
</evidence>
<evidence type="ECO:0000256" key="7">
    <source>
        <dbReference type="ARBA" id="ARBA00023242"/>
    </source>
</evidence>
<comment type="subcellular location">
    <subcellularLocation>
        <location evidence="8 9">Nucleus</location>
    </subcellularLocation>
</comment>
<evidence type="ECO:0000313" key="12">
    <source>
        <dbReference type="EMBL" id="EXB91954.1"/>
    </source>
</evidence>
<dbReference type="InterPro" id="IPR003851">
    <property type="entry name" value="Znf_Dof"/>
</dbReference>
<dbReference type="KEGG" id="mnt:21385417"/>
<organism evidence="12 13">
    <name type="scientific">Morus notabilis</name>
    <dbReference type="NCBI Taxonomy" id="981085"/>
    <lineage>
        <taxon>Eukaryota</taxon>
        <taxon>Viridiplantae</taxon>
        <taxon>Streptophyta</taxon>
        <taxon>Embryophyta</taxon>
        <taxon>Tracheophyta</taxon>
        <taxon>Spermatophyta</taxon>
        <taxon>Magnoliopsida</taxon>
        <taxon>eudicotyledons</taxon>
        <taxon>Gunneridae</taxon>
        <taxon>Pentapetalae</taxon>
        <taxon>rosids</taxon>
        <taxon>fabids</taxon>
        <taxon>Rosales</taxon>
        <taxon>Moraceae</taxon>
        <taxon>Moreae</taxon>
        <taxon>Morus</taxon>
    </lineage>
</organism>
<keyword evidence="4 9" id="KW-0805">Transcription regulation</keyword>
<feature type="region of interest" description="Disordered" evidence="10">
    <location>
        <begin position="60"/>
        <end position="101"/>
    </location>
</feature>
<evidence type="ECO:0000256" key="8">
    <source>
        <dbReference type="PROSITE-ProRule" id="PRU00071"/>
    </source>
</evidence>
<evidence type="ECO:0000256" key="10">
    <source>
        <dbReference type="SAM" id="MobiDB-lite"/>
    </source>
</evidence>
<proteinExistence type="predicted"/>
<comment type="function">
    <text evidence="9">Transcription factor that binds specifically to a 5'-AA[AG]G-3' consensus core sequence.</text>
</comment>
<keyword evidence="2 8" id="KW-0863">Zinc-finger</keyword>
<dbReference type="GO" id="GO:0003677">
    <property type="term" value="F:DNA binding"/>
    <property type="evidence" value="ECO:0007669"/>
    <property type="project" value="UniProtKB-UniRule"/>
</dbReference>
<evidence type="ECO:0000256" key="1">
    <source>
        <dbReference type="ARBA" id="ARBA00022723"/>
    </source>
</evidence>
<dbReference type="AlphaFoldDB" id="W9S6D3"/>
<evidence type="ECO:0000313" key="13">
    <source>
        <dbReference type="Proteomes" id="UP000030645"/>
    </source>
</evidence>
<protein>
    <recommendedName>
        <fullName evidence="9">Dof zinc finger protein</fullName>
    </recommendedName>
</protein>
<dbReference type="PROSITE" id="PS01361">
    <property type="entry name" value="ZF_DOF_1"/>
    <property type="match status" value="1"/>
</dbReference>
<dbReference type="InterPro" id="IPR045174">
    <property type="entry name" value="Dof"/>
</dbReference>
<dbReference type="GO" id="GO:0003700">
    <property type="term" value="F:DNA-binding transcription factor activity"/>
    <property type="evidence" value="ECO:0007669"/>
    <property type="project" value="UniProtKB-UniRule"/>
</dbReference>
<dbReference type="PANTHER" id="PTHR31992:SF316">
    <property type="entry name" value="DOF ZINC FINGER PROTEIN DOF1.2"/>
    <property type="match status" value="1"/>
</dbReference>
<evidence type="ECO:0000256" key="5">
    <source>
        <dbReference type="ARBA" id="ARBA00023125"/>
    </source>
</evidence>
<keyword evidence="7 8" id="KW-0539">Nucleus</keyword>
<dbReference type="GO" id="GO:0008270">
    <property type="term" value="F:zinc ion binding"/>
    <property type="evidence" value="ECO:0007669"/>
    <property type="project" value="UniProtKB-KW"/>
</dbReference>
<dbReference type="STRING" id="981085.W9S6D3"/>
<keyword evidence="13" id="KW-1185">Reference proteome</keyword>
<evidence type="ECO:0000256" key="9">
    <source>
        <dbReference type="RuleBase" id="RU369094"/>
    </source>
</evidence>
<name>W9S6D3_9ROSA</name>
<dbReference type="GO" id="GO:0005634">
    <property type="term" value="C:nucleus"/>
    <property type="evidence" value="ECO:0007669"/>
    <property type="project" value="UniProtKB-SubCell"/>
</dbReference>
<keyword evidence="3 9" id="KW-0862">Zinc</keyword>
<dbReference type="OrthoDB" id="1927254at2759"/>
<dbReference type="eggNOG" id="ENOG502RYFS">
    <property type="taxonomic scope" value="Eukaryota"/>
</dbReference>
<evidence type="ECO:0000256" key="4">
    <source>
        <dbReference type="ARBA" id="ARBA00023015"/>
    </source>
</evidence>
<feature type="compositionally biased region" description="Low complexity" evidence="10">
    <location>
        <begin position="77"/>
        <end position="97"/>
    </location>
</feature>
<reference evidence="13" key="1">
    <citation type="submission" date="2013-01" db="EMBL/GenBank/DDBJ databases">
        <title>Draft Genome Sequence of a Mulberry Tree, Morus notabilis C.K. Schneid.</title>
        <authorList>
            <person name="He N."/>
            <person name="Zhao S."/>
        </authorList>
    </citation>
    <scope>NUCLEOTIDE SEQUENCE</scope>
</reference>
<dbReference type="PROSITE" id="PS50884">
    <property type="entry name" value="ZF_DOF_2"/>
    <property type="match status" value="1"/>
</dbReference>
<sequence>MEEIRYWKPVIEMAPPCPRCASSNTKFCYYNNYSLSQPRYFCKGCRRYWTKGGSLRNVPAGGGCRKKRRSGPRVQPSNSLSSSSHDSNEGSNGDSGSQPAGSDIDLAVVFANYLNQNPNRLKQDSVREQISHDEKIEEDQKIHEEINMGIDGVGQFELQNFLRSDHEVVQDVVWSDPINFSSWQPMANLQEIETFPSTNDIWSFFDSSGFDVFSQDLNLDA</sequence>
<keyword evidence="1 9" id="KW-0479">Metal-binding</keyword>
<dbReference type="EMBL" id="KE345058">
    <property type="protein sequence ID" value="EXB91954.1"/>
    <property type="molecule type" value="Genomic_DNA"/>
</dbReference>
<dbReference type="Pfam" id="PF02701">
    <property type="entry name" value="Zn_ribbon_Dof"/>
    <property type="match status" value="1"/>
</dbReference>
<evidence type="ECO:0000256" key="3">
    <source>
        <dbReference type="ARBA" id="ARBA00022833"/>
    </source>
</evidence>
<evidence type="ECO:0000259" key="11">
    <source>
        <dbReference type="PROSITE" id="PS50884"/>
    </source>
</evidence>
<feature type="domain" description="Dof-type" evidence="11">
    <location>
        <begin position="15"/>
        <end position="69"/>
    </location>
</feature>
<keyword evidence="5 8" id="KW-0238">DNA-binding</keyword>
<keyword evidence="6 9" id="KW-0804">Transcription</keyword>
<dbReference type="PANTHER" id="PTHR31992">
    <property type="entry name" value="DOF ZINC FINGER PROTEIN DOF1.4-RELATED"/>
    <property type="match status" value="1"/>
</dbReference>